<dbReference type="PANTHER" id="PTHR17613">
    <property type="entry name" value="CEREBRAL PROTEIN-11-RELATED"/>
    <property type="match status" value="1"/>
</dbReference>
<keyword evidence="5 7" id="KW-0175">Coiled coil</keyword>
<proteinExistence type="inferred from homology"/>
<evidence type="ECO:0000256" key="3">
    <source>
        <dbReference type="ARBA" id="ARBA00022692"/>
    </source>
</evidence>
<dbReference type="Proteomes" id="UP000324632">
    <property type="component" value="Chromosome 12"/>
</dbReference>
<evidence type="ECO:0000256" key="8">
    <source>
        <dbReference type="SAM" id="MobiDB-lite"/>
    </source>
</evidence>
<dbReference type="InterPro" id="IPR019394">
    <property type="entry name" value="TEX28/TMCC"/>
</dbReference>
<gene>
    <name evidence="10" type="ORF">E1301_Tti013434</name>
</gene>
<dbReference type="GO" id="GO:0012505">
    <property type="term" value="C:endomembrane system"/>
    <property type="evidence" value="ECO:0007669"/>
    <property type="project" value="TreeGrafter"/>
</dbReference>
<dbReference type="GO" id="GO:0016020">
    <property type="term" value="C:membrane"/>
    <property type="evidence" value="ECO:0007669"/>
    <property type="project" value="UniProtKB-SubCell"/>
</dbReference>
<keyword evidence="3 9" id="KW-0812">Transmembrane</keyword>
<keyword evidence="11" id="KW-1185">Reference proteome</keyword>
<evidence type="ECO:0000313" key="11">
    <source>
        <dbReference type="Proteomes" id="UP000324632"/>
    </source>
</evidence>
<comment type="similarity">
    <text evidence="2">Belongs to the TEX28 family.</text>
</comment>
<dbReference type="AlphaFoldDB" id="A0A5A9NZ43"/>
<evidence type="ECO:0000256" key="5">
    <source>
        <dbReference type="ARBA" id="ARBA00023054"/>
    </source>
</evidence>
<dbReference type="EMBL" id="SOYY01000012">
    <property type="protein sequence ID" value="KAA0713607.1"/>
    <property type="molecule type" value="Genomic_DNA"/>
</dbReference>
<comment type="subcellular location">
    <subcellularLocation>
        <location evidence="1">Membrane</location>
    </subcellularLocation>
</comment>
<feature type="region of interest" description="Disordered" evidence="8">
    <location>
        <begin position="228"/>
        <end position="250"/>
    </location>
</feature>
<dbReference type="Pfam" id="PF10267">
    <property type="entry name" value="Tmemb_cc2"/>
    <property type="match status" value="1"/>
</dbReference>
<evidence type="ECO:0000313" key="10">
    <source>
        <dbReference type="EMBL" id="KAA0713607.1"/>
    </source>
</evidence>
<evidence type="ECO:0000256" key="4">
    <source>
        <dbReference type="ARBA" id="ARBA00022989"/>
    </source>
</evidence>
<evidence type="ECO:0000256" key="7">
    <source>
        <dbReference type="SAM" id="Coils"/>
    </source>
</evidence>
<evidence type="ECO:0000256" key="6">
    <source>
        <dbReference type="ARBA" id="ARBA00023136"/>
    </source>
</evidence>
<protein>
    <submittedName>
        <fullName evidence="10">Transmembrane and coiled-coil domains protein 1</fullName>
    </submittedName>
</protein>
<feature type="coiled-coil region" evidence="7">
    <location>
        <begin position="291"/>
        <end position="365"/>
    </location>
</feature>
<feature type="transmembrane region" description="Helical" evidence="9">
    <location>
        <begin position="385"/>
        <end position="408"/>
    </location>
</feature>
<evidence type="ECO:0000256" key="1">
    <source>
        <dbReference type="ARBA" id="ARBA00004370"/>
    </source>
</evidence>
<reference evidence="10 11" key="1">
    <citation type="journal article" date="2019" name="Mol. Ecol. Resour.">
        <title>Chromosome-level genome assembly of Triplophysa tibetana, a fish adapted to the harsh high-altitude environment of the Tibetan Plateau.</title>
        <authorList>
            <person name="Yang X."/>
            <person name="Liu H."/>
            <person name="Ma Z."/>
            <person name="Zou Y."/>
            <person name="Zou M."/>
            <person name="Mao Y."/>
            <person name="Li X."/>
            <person name="Wang H."/>
            <person name="Chen T."/>
            <person name="Wang W."/>
            <person name="Yang R."/>
        </authorList>
    </citation>
    <scope>NUCLEOTIDE SEQUENCE [LARGE SCALE GENOMIC DNA]</scope>
    <source>
        <strain evidence="10">TTIB1903HZAU</strain>
        <tissue evidence="10">Muscle</tissue>
    </source>
</reference>
<feature type="transmembrane region" description="Helical" evidence="9">
    <location>
        <begin position="415"/>
        <end position="434"/>
    </location>
</feature>
<sequence length="448" mass="50225">MKRFRPTICQTAHQYSVDPIERLAQAALSGPFEDDGSLVGSEEGNLDPQRTQQAIAQLQQKILKLKEQLRIEQAARDDNVAEYLKLAGSANDKQQSIRIKQVFEKRNQKSAANIAPLQRKLEHYHRRLRDAEHSGVQRQPKDVLRDMQQALLMPHILPLVQWTSKPREIASLIRHKFGSADNINILKHGMEDVDNDITTGACSLGSAGCQLQSGIKFGSDEDCSSATSGSVGANSVTGAPGGPPSSRWNSLERAHSGCLNTFMKEVEDLRGAQARLDETVENLKGSCLKECSLLMQTLQEERFRCERLEEQLNDLSELHQNEILNLKQVLASMEEKIAYQSNERVHDLQEALEACQTRISKMELQQVVQLEGLENTTARTLLGKVINVLVAVMAVVLVFVSTVANCVIPLMKTQIRSVSSLLLFFLFTVLWRNWDNFSAHIYHILHTP</sequence>
<evidence type="ECO:0000256" key="2">
    <source>
        <dbReference type="ARBA" id="ARBA00008108"/>
    </source>
</evidence>
<evidence type="ECO:0000256" key="9">
    <source>
        <dbReference type="SAM" id="Phobius"/>
    </source>
</evidence>
<feature type="compositionally biased region" description="Polar residues" evidence="8">
    <location>
        <begin position="228"/>
        <end position="237"/>
    </location>
</feature>
<accession>A0A5A9NZ43</accession>
<comment type="caution">
    <text evidence="10">The sequence shown here is derived from an EMBL/GenBank/DDBJ whole genome shotgun (WGS) entry which is preliminary data.</text>
</comment>
<organism evidence="10 11">
    <name type="scientific">Triplophysa tibetana</name>
    <dbReference type="NCBI Taxonomy" id="1572043"/>
    <lineage>
        <taxon>Eukaryota</taxon>
        <taxon>Metazoa</taxon>
        <taxon>Chordata</taxon>
        <taxon>Craniata</taxon>
        <taxon>Vertebrata</taxon>
        <taxon>Euteleostomi</taxon>
        <taxon>Actinopterygii</taxon>
        <taxon>Neopterygii</taxon>
        <taxon>Teleostei</taxon>
        <taxon>Ostariophysi</taxon>
        <taxon>Cypriniformes</taxon>
        <taxon>Nemacheilidae</taxon>
        <taxon>Triplophysa</taxon>
    </lineage>
</organism>
<dbReference type="PANTHER" id="PTHR17613:SF22">
    <property type="entry name" value="TRANSMEMBRANE AND COILED-COIL DOMAINS PROTEIN 1 ISOFORM X1"/>
    <property type="match status" value="1"/>
</dbReference>
<name>A0A5A9NZ43_9TELE</name>
<keyword evidence="4 9" id="KW-1133">Transmembrane helix</keyword>
<keyword evidence="6 9" id="KW-0472">Membrane</keyword>